<keyword evidence="1" id="KW-0472">Membrane</keyword>
<organism evidence="2 3">
    <name type="scientific">Hesseltinella vesiculosa</name>
    <dbReference type="NCBI Taxonomy" id="101127"/>
    <lineage>
        <taxon>Eukaryota</taxon>
        <taxon>Fungi</taxon>
        <taxon>Fungi incertae sedis</taxon>
        <taxon>Mucoromycota</taxon>
        <taxon>Mucoromycotina</taxon>
        <taxon>Mucoromycetes</taxon>
        <taxon>Mucorales</taxon>
        <taxon>Cunninghamellaceae</taxon>
        <taxon>Hesseltinella</taxon>
    </lineage>
</organism>
<evidence type="ECO:0000313" key="2">
    <source>
        <dbReference type="EMBL" id="ORX49176.1"/>
    </source>
</evidence>
<dbReference type="EMBL" id="MCGT01000027">
    <property type="protein sequence ID" value="ORX49176.1"/>
    <property type="molecule type" value="Genomic_DNA"/>
</dbReference>
<keyword evidence="3" id="KW-1185">Reference proteome</keyword>
<name>A0A1X2GBQ4_9FUNG</name>
<sequence>MTVSLGPFLYLAYLIFIPLHMFIPPLSAYESHCILCLLFFILAKKKFHISPLLGRSSFDRTGFPSHHVLSFPFFI</sequence>
<accession>A0A1X2GBQ4</accession>
<gene>
    <name evidence="2" type="ORF">DM01DRAFT_1409635</name>
</gene>
<reference evidence="2 3" key="1">
    <citation type="submission" date="2016-07" db="EMBL/GenBank/DDBJ databases">
        <title>Pervasive Adenine N6-methylation of Active Genes in Fungi.</title>
        <authorList>
            <consortium name="DOE Joint Genome Institute"/>
            <person name="Mondo S.J."/>
            <person name="Dannebaum R.O."/>
            <person name="Kuo R.C."/>
            <person name="Labutti K."/>
            <person name="Haridas S."/>
            <person name="Kuo A."/>
            <person name="Salamov A."/>
            <person name="Ahrendt S.R."/>
            <person name="Lipzen A."/>
            <person name="Sullivan W."/>
            <person name="Andreopoulos W.B."/>
            <person name="Clum A."/>
            <person name="Lindquist E."/>
            <person name="Daum C."/>
            <person name="Ramamoorthy G.K."/>
            <person name="Gryganskyi A."/>
            <person name="Culley D."/>
            <person name="Magnuson J.K."/>
            <person name="James T.Y."/>
            <person name="O'Malley M.A."/>
            <person name="Stajich J.E."/>
            <person name="Spatafora J.W."/>
            <person name="Visel A."/>
            <person name="Grigoriev I.V."/>
        </authorList>
    </citation>
    <scope>NUCLEOTIDE SEQUENCE [LARGE SCALE GENOMIC DNA]</scope>
    <source>
        <strain evidence="2 3">NRRL 3301</strain>
    </source>
</reference>
<keyword evidence="1" id="KW-1133">Transmembrane helix</keyword>
<comment type="caution">
    <text evidence="2">The sequence shown here is derived from an EMBL/GenBank/DDBJ whole genome shotgun (WGS) entry which is preliminary data.</text>
</comment>
<evidence type="ECO:0000313" key="3">
    <source>
        <dbReference type="Proteomes" id="UP000242146"/>
    </source>
</evidence>
<protein>
    <submittedName>
        <fullName evidence="2">Uncharacterized protein</fullName>
    </submittedName>
</protein>
<keyword evidence="1" id="KW-0812">Transmembrane</keyword>
<evidence type="ECO:0000256" key="1">
    <source>
        <dbReference type="SAM" id="Phobius"/>
    </source>
</evidence>
<proteinExistence type="predicted"/>
<feature type="transmembrane region" description="Helical" evidence="1">
    <location>
        <begin position="12"/>
        <end position="42"/>
    </location>
</feature>
<dbReference type="AlphaFoldDB" id="A0A1X2GBQ4"/>
<dbReference type="Proteomes" id="UP000242146">
    <property type="component" value="Unassembled WGS sequence"/>
</dbReference>